<dbReference type="RefSeq" id="WP_379749006.1">
    <property type="nucleotide sequence ID" value="NZ_JBHTCP010000015.1"/>
</dbReference>
<dbReference type="PANTHER" id="PTHR42919:SF8">
    <property type="entry name" value="N-ALPHA-ACETYLTRANSFERASE 50"/>
    <property type="match status" value="1"/>
</dbReference>
<dbReference type="InterPro" id="IPR051556">
    <property type="entry name" value="N-term/lysine_N-AcTrnsfr"/>
</dbReference>
<proteinExistence type="predicted"/>
<dbReference type="PANTHER" id="PTHR42919">
    <property type="entry name" value="N-ALPHA-ACETYLTRANSFERASE"/>
    <property type="match status" value="1"/>
</dbReference>
<name>A0ABW2NNC8_9BACL</name>
<comment type="caution">
    <text evidence="5">The sequence shown here is derived from an EMBL/GenBank/DDBJ whole genome shotgun (WGS) entry which is preliminary data.</text>
</comment>
<feature type="compositionally biased region" description="Polar residues" evidence="3">
    <location>
        <begin position="144"/>
        <end position="153"/>
    </location>
</feature>
<dbReference type="Proteomes" id="UP001596549">
    <property type="component" value="Unassembled WGS sequence"/>
</dbReference>
<sequence>MYIRKRIPAKDDAILIEMVLDSFRVSRGVITSILKNAIDSLVVCNEQDVPVGFVSYRFRIMDIIYVDYVVFDEKYRGKGIATTLLPEFEQHIRRQGIKGIYATVDGENEDALRLFKRFGFNVAGKLGSSYIIEKFYSPQAEESSSVLKNTNAPMPQLAPNLRRK</sequence>
<gene>
    <name evidence="5" type="ORF">ACFQPF_09590</name>
</gene>
<evidence type="ECO:0000256" key="2">
    <source>
        <dbReference type="ARBA" id="ARBA00023315"/>
    </source>
</evidence>
<dbReference type="EC" id="2.3.-.-" evidence="5"/>
<dbReference type="Gene3D" id="3.40.630.30">
    <property type="match status" value="1"/>
</dbReference>
<dbReference type="Pfam" id="PF00583">
    <property type="entry name" value="Acetyltransf_1"/>
    <property type="match status" value="1"/>
</dbReference>
<feature type="domain" description="N-acetyltransferase" evidence="4">
    <location>
        <begin position="1"/>
        <end position="141"/>
    </location>
</feature>
<dbReference type="SUPFAM" id="SSF55729">
    <property type="entry name" value="Acyl-CoA N-acyltransferases (Nat)"/>
    <property type="match status" value="1"/>
</dbReference>
<evidence type="ECO:0000259" key="4">
    <source>
        <dbReference type="PROSITE" id="PS51186"/>
    </source>
</evidence>
<dbReference type="InterPro" id="IPR016181">
    <property type="entry name" value="Acyl_CoA_acyltransferase"/>
</dbReference>
<organism evidence="5 6">
    <name type="scientific">Fictibacillus iocasae</name>
    <dbReference type="NCBI Taxonomy" id="2715437"/>
    <lineage>
        <taxon>Bacteria</taxon>
        <taxon>Bacillati</taxon>
        <taxon>Bacillota</taxon>
        <taxon>Bacilli</taxon>
        <taxon>Bacillales</taxon>
        <taxon>Fictibacillaceae</taxon>
        <taxon>Fictibacillus</taxon>
    </lineage>
</organism>
<evidence type="ECO:0000313" key="5">
    <source>
        <dbReference type="EMBL" id="MFC7371931.1"/>
    </source>
</evidence>
<dbReference type="CDD" id="cd04301">
    <property type="entry name" value="NAT_SF"/>
    <property type="match status" value="1"/>
</dbReference>
<keyword evidence="2 5" id="KW-0012">Acyltransferase</keyword>
<keyword evidence="1 5" id="KW-0808">Transferase</keyword>
<evidence type="ECO:0000256" key="1">
    <source>
        <dbReference type="ARBA" id="ARBA00022679"/>
    </source>
</evidence>
<dbReference type="PROSITE" id="PS51186">
    <property type="entry name" value="GNAT"/>
    <property type="match status" value="1"/>
</dbReference>
<dbReference type="EMBL" id="JBHTCP010000015">
    <property type="protein sequence ID" value="MFC7371931.1"/>
    <property type="molecule type" value="Genomic_DNA"/>
</dbReference>
<dbReference type="InterPro" id="IPR000182">
    <property type="entry name" value="GNAT_dom"/>
</dbReference>
<evidence type="ECO:0000313" key="6">
    <source>
        <dbReference type="Proteomes" id="UP001596549"/>
    </source>
</evidence>
<reference evidence="6" key="1">
    <citation type="journal article" date="2019" name="Int. J. Syst. Evol. Microbiol.">
        <title>The Global Catalogue of Microorganisms (GCM) 10K type strain sequencing project: providing services to taxonomists for standard genome sequencing and annotation.</title>
        <authorList>
            <consortium name="The Broad Institute Genomics Platform"/>
            <consortium name="The Broad Institute Genome Sequencing Center for Infectious Disease"/>
            <person name="Wu L."/>
            <person name="Ma J."/>
        </authorList>
    </citation>
    <scope>NUCLEOTIDE SEQUENCE [LARGE SCALE GENOMIC DNA]</scope>
    <source>
        <strain evidence="6">NBRC 106396</strain>
    </source>
</reference>
<protein>
    <submittedName>
        <fullName evidence="5">GNAT family N-acetyltransferase</fullName>
        <ecNumber evidence="5">2.3.-.-</ecNumber>
    </submittedName>
</protein>
<dbReference type="GO" id="GO:0016746">
    <property type="term" value="F:acyltransferase activity"/>
    <property type="evidence" value="ECO:0007669"/>
    <property type="project" value="UniProtKB-KW"/>
</dbReference>
<evidence type="ECO:0000256" key="3">
    <source>
        <dbReference type="SAM" id="MobiDB-lite"/>
    </source>
</evidence>
<accession>A0ABW2NNC8</accession>
<keyword evidence="6" id="KW-1185">Reference proteome</keyword>
<feature type="region of interest" description="Disordered" evidence="3">
    <location>
        <begin position="144"/>
        <end position="164"/>
    </location>
</feature>